<dbReference type="EnsemblPlants" id="Pp3c22_9051V3.1">
    <property type="protein sequence ID" value="Pp3c22_9051V3.1"/>
    <property type="gene ID" value="Pp3c22_9051"/>
</dbReference>
<dbReference type="Proteomes" id="UP000006727">
    <property type="component" value="Chromosome 22"/>
</dbReference>
<dbReference type="InterPro" id="IPR000873">
    <property type="entry name" value="AMP-dep_synth/lig_dom"/>
</dbReference>
<dbReference type="PROSITE" id="PS00455">
    <property type="entry name" value="AMP_BINDING"/>
    <property type="match status" value="1"/>
</dbReference>
<dbReference type="OrthoDB" id="10253869at2759"/>
<dbReference type="EnsemblPlants" id="Pp3c22_9050V3.1">
    <property type="protein sequence ID" value="Pp3c22_9050V3.1"/>
    <property type="gene ID" value="Pp3c22_9050"/>
</dbReference>
<evidence type="ECO:0000259" key="5">
    <source>
        <dbReference type="Pfam" id="PF00501"/>
    </source>
</evidence>
<evidence type="ECO:0000256" key="1">
    <source>
        <dbReference type="ARBA" id="ARBA00006432"/>
    </source>
</evidence>
<dbReference type="CDD" id="cd05904">
    <property type="entry name" value="4CL"/>
    <property type="match status" value="1"/>
</dbReference>
<evidence type="ECO:0000313" key="9">
    <source>
        <dbReference type="Proteomes" id="UP000006727"/>
    </source>
</evidence>
<reference evidence="7 9" key="1">
    <citation type="journal article" date="2008" name="Science">
        <title>The Physcomitrella genome reveals evolutionary insights into the conquest of land by plants.</title>
        <authorList>
            <person name="Rensing S."/>
            <person name="Lang D."/>
            <person name="Zimmer A."/>
            <person name="Terry A."/>
            <person name="Salamov A."/>
            <person name="Shapiro H."/>
            <person name="Nishiyama T."/>
            <person name="Perroud P.-F."/>
            <person name="Lindquist E."/>
            <person name="Kamisugi Y."/>
            <person name="Tanahashi T."/>
            <person name="Sakakibara K."/>
            <person name="Fujita T."/>
            <person name="Oishi K."/>
            <person name="Shin-I T."/>
            <person name="Kuroki Y."/>
            <person name="Toyoda A."/>
            <person name="Suzuki Y."/>
            <person name="Hashimoto A."/>
            <person name="Yamaguchi K."/>
            <person name="Sugano A."/>
            <person name="Kohara Y."/>
            <person name="Fujiyama A."/>
            <person name="Anterola A."/>
            <person name="Aoki S."/>
            <person name="Ashton N."/>
            <person name="Barbazuk W.B."/>
            <person name="Barker E."/>
            <person name="Bennetzen J."/>
            <person name="Bezanilla M."/>
            <person name="Blankenship R."/>
            <person name="Cho S.H."/>
            <person name="Dutcher S."/>
            <person name="Estelle M."/>
            <person name="Fawcett J.A."/>
            <person name="Gundlach H."/>
            <person name="Hanada K."/>
            <person name="Heyl A."/>
            <person name="Hicks K.A."/>
            <person name="Hugh J."/>
            <person name="Lohr M."/>
            <person name="Mayer K."/>
            <person name="Melkozernov A."/>
            <person name="Murata T."/>
            <person name="Nelson D."/>
            <person name="Pils B."/>
            <person name="Prigge M."/>
            <person name="Reiss B."/>
            <person name="Renner T."/>
            <person name="Rombauts S."/>
            <person name="Rushton P."/>
            <person name="Sanderfoot A."/>
            <person name="Schween G."/>
            <person name="Shiu S.-H."/>
            <person name="Stueber K."/>
            <person name="Theodoulou F.L."/>
            <person name="Tu H."/>
            <person name="Van de Peer Y."/>
            <person name="Verrier P.J."/>
            <person name="Waters E."/>
            <person name="Wood A."/>
            <person name="Yang L."/>
            <person name="Cove D."/>
            <person name="Cuming A."/>
            <person name="Hasebe M."/>
            <person name="Lucas S."/>
            <person name="Mishler D.B."/>
            <person name="Reski R."/>
            <person name="Grigoriev I."/>
            <person name="Quatrano R.S."/>
            <person name="Boore J.L."/>
        </authorList>
    </citation>
    <scope>NUCLEOTIDE SEQUENCE [LARGE SCALE GENOMIC DNA]</scope>
    <source>
        <strain evidence="8 9">cv. Gransden 2004</strain>
    </source>
</reference>
<accession>A0A2K1IMU6</accession>
<dbReference type="InterPro" id="IPR042099">
    <property type="entry name" value="ANL_N_sf"/>
</dbReference>
<protein>
    <recommendedName>
        <fullName evidence="10">4-coumarate--CoA ligase</fullName>
    </recommendedName>
</protein>
<dbReference type="FunFam" id="3.40.50.12780:FF:000003">
    <property type="entry name" value="Long-chain-fatty-acid--CoA ligase FadD"/>
    <property type="match status" value="1"/>
</dbReference>
<evidence type="ECO:0008006" key="10">
    <source>
        <dbReference type="Google" id="ProtNLM"/>
    </source>
</evidence>
<proteinExistence type="inferred from homology"/>
<dbReference type="SUPFAM" id="SSF56801">
    <property type="entry name" value="Acetyl-CoA synthetase-like"/>
    <property type="match status" value="1"/>
</dbReference>
<keyword evidence="4" id="KW-0067">ATP-binding</keyword>
<dbReference type="PaxDb" id="3218-PP1S12_59V6.1"/>
<dbReference type="RefSeq" id="XP_024360998.1">
    <property type="nucleotide sequence ID" value="XM_024505230.2"/>
</dbReference>
<feature type="domain" description="AMP-binding enzyme C-terminal" evidence="6">
    <location>
        <begin position="456"/>
        <end position="531"/>
    </location>
</feature>
<keyword evidence="2" id="KW-0436">Ligase</keyword>
<dbReference type="EMBL" id="ABEU02000022">
    <property type="protein sequence ID" value="PNR30602.1"/>
    <property type="molecule type" value="Genomic_DNA"/>
</dbReference>
<evidence type="ECO:0000313" key="8">
    <source>
        <dbReference type="EnsemblPlants" id="Pp3c22_9050V3.1"/>
    </source>
</evidence>
<dbReference type="FunCoup" id="A0A2K1IMU6">
    <property type="interactions" value="3381"/>
</dbReference>
<evidence type="ECO:0000259" key="6">
    <source>
        <dbReference type="Pfam" id="PF13193"/>
    </source>
</evidence>
<feature type="domain" description="AMP-dependent synthetase/ligase" evidence="5">
    <location>
        <begin position="43"/>
        <end position="404"/>
    </location>
</feature>
<dbReference type="Gene3D" id="3.30.300.30">
    <property type="match status" value="1"/>
</dbReference>
<reference evidence="7 9" key="2">
    <citation type="journal article" date="2018" name="Plant J.">
        <title>The Physcomitrella patens chromosome-scale assembly reveals moss genome structure and evolution.</title>
        <authorList>
            <person name="Lang D."/>
            <person name="Ullrich K.K."/>
            <person name="Murat F."/>
            <person name="Fuchs J."/>
            <person name="Jenkins J."/>
            <person name="Haas F.B."/>
            <person name="Piednoel M."/>
            <person name="Gundlach H."/>
            <person name="Van Bel M."/>
            <person name="Meyberg R."/>
            <person name="Vives C."/>
            <person name="Morata J."/>
            <person name="Symeonidi A."/>
            <person name="Hiss M."/>
            <person name="Muchero W."/>
            <person name="Kamisugi Y."/>
            <person name="Saleh O."/>
            <person name="Blanc G."/>
            <person name="Decker E.L."/>
            <person name="van Gessel N."/>
            <person name="Grimwood J."/>
            <person name="Hayes R.D."/>
            <person name="Graham S.W."/>
            <person name="Gunter L.E."/>
            <person name="McDaniel S.F."/>
            <person name="Hoernstein S.N.W."/>
            <person name="Larsson A."/>
            <person name="Li F.W."/>
            <person name="Perroud P.F."/>
            <person name="Phillips J."/>
            <person name="Ranjan P."/>
            <person name="Rokshar D.S."/>
            <person name="Rothfels C.J."/>
            <person name="Schneider L."/>
            <person name="Shu S."/>
            <person name="Stevenson D.W."/>
            <person name="Thummler F."/>
            <person name="Tillich M."/>
            <person name="Villarreal Aguilar J.C."/>
            <person name="Widiez T."/>
            <person name="Wong G.K."/>
            <person name="Wymore A."/>
            <person name="Zhang Y."/>
            <person name="Zimmer A.D."/>
            <person name="Quatrano R.S."/>
            <person name="Mayer K.F.X."/>
            <person name="Goodstein D."/>
            <person name="Casacuberta J.M."/>
            <person name="Vandepoele K."/>
            <person name="Reski R."/>
            <person name="Cuming A.C."/>
            <person name="Tuskan G.A."/>
            <person name="Maumus F."/>
            <person name="Salse J."/>
            <person name="Schmutz J."/>
            <person name="Rensing S.A."/>
        </authorList>
    </citation>
    <scope>NUCLEOTIDE SEQUENCE [LARGE SCALE GENOMIC DNA]</scope>
    <source>
        <strain evidence="8 9">cv. Gransden 2004</strain>
    </source>
</reference>
<dbReference type="PANTHER" id="PTHR24096:SF425">
    <property type="entry name" value="4-COUMARATE--COA LIGASE-LIKE 7"/>
    <property type="match status" value="1"/>
</dbReference>
<dbReference type="InterPro" id="IPR025110">
    <property type="entry name" value="AMP-bd_C"/>
</dbReference>
<dbReference type="FunFam" id="3.30.300.30:FF:000007">
    <property type="entry name" value="4-coumarate--CoA ligase 2"/>
    <property type="match status" value="1"/>
</dbReference>
<dbReference type="InterPro" id="IPR020845">
    <property type="entry name" value="AMP-binding_CS"/>
</dbReference>
<keyword evidence="9" id="KW-1185">Reference proteome</keyword>
<dbReference type="GO" id="GO:0016405">
    <property type="term" value="F:CoA-ligase activity"/>
    <property type="evidence" value="ECO:0000318"/>
    <property type="project" value="GO_Central"/>
</dbReference>
<dbReference type="KEGG" id="ppp:112275147"/>
<evidence type="ECO:0000256" key="3">
    <source>
        <dbReference type="ARBA" id="ARBA00022741"/>
    </source>
</evidence>
<dbReference type="GeneID" id="112275147"/>
<organism evidence="7">
    <name type="scientific">Physcomitrium patens</name>
    <name type="common">Spreading-leaved earth moss</name>
    <name type="synonym">Physcomitrella patens</name>
    <dbReference type="NCBI Taxonomy" id="3218"/>
    <lineage>
        <taxon>Eukaryota</taxon>
        <taxon>Viridiplantae</taxon>
        <taxon>Streptophyta</taxon>
        <taxon>Embryophyta</taxon>
        <taxon>Bryophyta</taxon>
        <taxon>Bryophytina</taxon>
        <taxon>Bryopsida</taxon>
        <taxon>Funariidae</taxon>
        <taxon>Funariales</taxon>
        <taxon>Funariaceae</taxon>
        <taxon>Physcomitrium</taxon>
    </lineage>
</organism>
<dbReference type="Pfam" id="PF13193">
    <property type="entry name" value="AMP-binding_C"/>
    <property type="match status" value="1"/>
</dbReference>
<dbReference type="AlphaFoldDB" id="A0A2K1IMU6"/>
<evidence type="ECO:0000256" key="2">
    <source>
        <dbReference type="ARBA" id="ARBA00022598"/>
    </source>
</evidence>
<dbReference type="Gene3D" id="3.40.50.12780">
    <property type="entry name" value="N-terminal domain of ligase-like"/>
    <property type="match status" value="1"/>
</dbReference>
<dbReference type="Gramene" id="Pp3c22_9051V3.1">
    <property type="protein sequence ID" value="Pp3c22_9051V3.1"/>
    <property type="gene ID" value="Pp3c22_9051"/>
</dbReference>
<evidence type="ECO:0000256" key="4">
    <source>
        <dbReference type="ARBA" id="ARBA00022840"/>
    </source>
</evidence>
<dbReference type="STRING" id="3218.A0A2K1IMU6"/>
<dbReference type="GO" id="GO:0005524">
    <property type="term" value="F:ATP binding"/>
    <property type="evidence" value="ECO:0007669"/>
    <property type="project" value="UniProtKB-KW"/>
</dbReference>
<dbReference type="PANTHER" id="PTHR24096">
    <property type="entry name" value="LONG-CHAIN-FATTY-ACID--COA LIGASE"/>
    <property type="match status" value="1"/>
</dbReference>
<keyword evidence="3" id="KW-0547">Nucleotide-binding</keyword>
<reference evidence="8" key="3">
    <citation type="submission" date="2020-12" db="UniProtKB">
        <authorList>
            <consortium name="EnsemblPlants"/>
        </authorList>
    </citation>
    <scope>IDENTIFICATION</scope>
</reference>
<sequence>MGVEGMDLRSGFCKSNGIYYSMMPSTPLPSYPIDLVTHIFAPKCGDTVAVVDARSGKKLTFAELEETVRVVAAGLWQHLRIKKSDVVCILSPNSIEFEILFLAIASLGGIMTTLNPLNTNADIKKQTATAGAKYIFTVPELLSKAQSTGLPVALIEGDATITKEDNKPILLYSDLLSADSKNIPNVQVSQEDPVAILFSSGTTGESKGVVLTHGNIIAMCGVLSSPKVSANLNKVVLHLIPMFHVFGLMVSVGSIARGSTVIVLPRFDFIEMLSTIQNYKVTAFPLVPPILLMMIKQDVVRKYDMTSLLNIGCGAAPLGKEQLEQCAVRFPNAKLLQGYGLTESTGIGSVTPGDGAEFADHFGSAGMLAPTLEAMVVDPLTNQAVAPTHQGELWLRGPTIMRAYVGNPKATAETIDKDGWLHTGDLVYFDNDGYLYIVDRLKELIKYKANQVAPAELESLLLSHPAVLDCAVIPFPDDDAGEIPMAYIVKKPESVITGGEIMQFVAKQVAPYKKVRKVAFIDSIPKSAAGKMERRKLVELSRLQSKL</sequence>
<dbReference type="Gramene" id="Pp3c22_9050V3.1">
    <property type="protein sequence ID" value="Pp3c22_9050V3.1"/>
    <property type="gene ID" value="Pp3c22_9050"/>
</dbReference>
<comment type="similarity">
    <text evidence="1">Belongs to the ATP-dependent AMP-binding enzyme family.</text>
</comment>
<gene>
    <name evidence="8" type="primary">LOC112275147</name>
    <name evidence="7" type="ORF">PHYPA_026918</name>
</gene>
<name>A0A2K1IMU6_PHYPA</name>
<evidence type="ECO:0000313" key="7">
    <source>
        <dbReference type="EMBL" id="PNR30602.1"/>
    </source>
</evidence>
<dbReference type="InterPro" id="IPR045851">
    <property type="entry name" value="AMP-bd_C_sf"/>
</dbReference>
<dbReference type="Pfam" id="PF00501">
    <property type="entry name" value="AMP-binding"/>
    <property type="match status" value="1"/>
</dbReference>